<dbReference type="PATRIC" id="fig|1305731.5.peg.2523"/>
<dbReference type="InterPro" id="IPR005770">
    <property type="entry name" value="PhnD"/>
</dbReference>
<dbReference type="EMBL" id="LJZQ01000003">
    <property type="protein sequence ID" value="KPQ30080.1"/>
    <property type="molecule type" value="Genomic_DNA"/>
</dbReference>
<evidence type="ECO:0000313" key="4">
    <source>
        <dbReference type="EMBL" id="KPQ30080.1"/>
    </source>
</evidence>
<sequence length="289" mass="32349">MITKQIRKWLVSGFLTLAVATTASAQTFVFTAIPDEDETKLVERFRGIADYLSEQLEVDVRYIPVKSYAAAISAFRNNQVQLAWFGGLSGVQARALVPGSEALAQGIEDQAFYNYFIAHKSTGLERADELPEGVRGKTFTFGSKGSTSGRLIPEYHIRDRFNEAPETVFSRVGFSGNHTRTLRLVESGTYDVGALNYKVWEKELEDGNINTDDVKIIWKTPGFPNYQWTIRGDVDERFGEGFKNKVRQALLDLDDPALLESFPREGFIPASNDDYEPIRSVASELGIID</sequence>
<accession>A0A0P8BP06</accession>
<dbReference type="GO" id="GO:0055085">
    <property type="term" value="P:transmembrane transport"/>
    <property type="evidence" value="ECO:0007669"/>
    <property type="project" value="InterPro"/>
</dbReference>
<gene>
    <name evidence="4" type="primary">phnD</name>
    <name evidence="4" type="ORF">HLUCCX14_03075</name>
</gene>
<comment type="similarity">
    <text evidence="1">Belongs to the phosphate/phosphite/phosphonate binding protein family.</text>
</comment>
<feature type="chain" id="PRO_5006148513" evidence="3">
    <location>
        <begin position="26"/>
        <end position="289"/>
    </location>
</feature>
<dbReference type="NCBIfam" id="TIGR04553">
    <property type="entry name" value="ABC_peri_selen"/>
    <property type="match status" value="1"/>
</dbReference>
<dbReference type="GO" id="GO:0043190">
    <property type="term" value="C:ATP-binding cassette (ABC) transporter complex"/>
    <property type="evidence" value="ECO:0007669"/>
    <property type="project" value="InterPro"/>
</dbReference>
<organism evidence="4 5">
    <name type="scientific">Marinobacter excellens HL-55</name>
    <dbReference type="NCBI Taxonomy" id="1305731"/>
    <lineage>
        <taxon>Bacteria</taxon>
        <taxon>Pseudomonadati</taxon>
        <taxon>Pseudomonadota</taxon>
        <taxon>Gammaproteobacteria</taxon>
        <taxon>Pseudomonadales</taxon>
        <taxon>Marinobacteraceae</taxon>
        <taxon>Marinobacter</taxon>
    </lineage>
</organism>
<dbReference type="OrthoDB" id="225238at2"/>
<dbReference type="Pfam" id="PF12974">
    <property type="entry name" value="Phosphonate-bd"/>
    <property type="match status" value="1"/>
</dbReference>
<proteinExistence type="inferred from homology"/>
<feature type="signal peptide" evidence="3">
    <location>
        <begin position="1"/>
        <end position="25"/>
    </location>
</feature>
<name>A0A0P8BP06_9GAMM</name>
<dbReference type="NCBIfam" id="TIGR01098">
    <property type="entry name" value="3A0109s03R"/>
    <property type="match status" value="1"/>
</dbReference>
<dbReference type="STRING" id="1305731.GCA_000934705_01206"/>
<protein>
    <submittedName>
        <fullName evidence="4">Phosphonate transport system substrate-binding protein</fullName>
    </submittedName>
</protein>
<comment type="caution">
    <text evidence="4">The sequence shown here is derived from an EMBL/GenBank/DDBJ whole genome shotgun (WGS) entry which is preliminary data.</text>
</comment>
<dbReference type="AlphaFoldDB" id="A0A0P8BP06"/>
<dbReference type="InterPro" id="IPR030836">
    <property type="entry name" value="ABC_peri_PhnD-like"/>
</dbReference>
<dbReference type="Proteomes" id="UP000050416">
    <property type="component" value="Unassembled WGS sequence"/>
</dbReference>
<reference evidence="4 5" key="1">
    <citation type="submission" date="2015-09" db="EMBL/GenBank/DDBJ databases">
        <title>Identification and resolution of microdiversity through metagenomic sequencing of parallel consortia.</title>
        <authorList>
            <person name="Nelson W.C."/>
            <person name="Romine M.F."/>
            <person name="Lindemann S.R."/>
        </authorList>
    </citation>
    <scope>NUCLEOTIDE SEQUENCE [LARGE SCALE GENOMIC DNA]</scope>
    <source>
        <strain evidence="4">HL-55</strain>
    </source>
</reference>
<evidence type="ECO:0000256" key="2">
    <source>
        <dbReference type="ARBA" id="ARBA00022729"/>
    </source>
</evidence>
<evidence type="ECO:0000313" key="5">
    <source>
        <dbReference type="Proteomes" id="UP000050416"/>
    </source>
</evidence>
<dbReference type="SUPFAM" id="SSF53850">
    <property type="entry name" value="Periplasmic binding protein-like II"/>
    <property type="match status" value="1"/>
</dbReference>
<dbReference type="PANTHER" id="PTHR35841">
    <property type="entry name" value="PHOSPHONATES-BINDING PERIPLASMIC PROTEIN"/>
    <property type="match status" value="1"/>
</dbReference>
<dbReference type="Gene3D" id="3.40.190.10">
    <property type="entry name" value="Periplasmic binding protein-like II"/>
    <property type="match status" value="2"/>
</dbReference>
<evidence type="ECO:0000256" key="3">
    <source>
        <dbReference type="SAM" id="SignalP"/>
    </source>
</evidence>
<evidence type="ECO:0000256" key="1">
    <source>
        <dbReference type="ARBA" id="ARBA00007162"/>
    </source>
</evidence>
<keyword evidence="2 3" id="KW-0732">Signal</keyword>
<dbReference type="PANTHER" id="PTHR35841:SF1">
    <property type="entry name" value="PHOSPHONATES-BINDING PERIPLASMIC PROTEIN"/>
    <property type="match status" value="1"/>
</dbReference>